<keyword evidence="3" id="KW-0997">Cell inner membrane</keyword>
<dbReference type="GO" id="GO:0050427">
    <property type="term" value="P:3'-phosphoadenosine 5'-phosphosulfate metabolic process"/>
    <property type="evidence" value="ECO:0007669"/>
    <property type="project" value="TreeGrafter"/>
</dbReference>
<proteinExistence type="inferred from homology"/>
<evidence type="ECO:0008006" key="7">
    <source>
        <dbReference type="Google" id="ProtNLM"/>
    </source>
</evidence>
<evidence type="ECO:0000256" key="5">
    <source>
        <dbReference type="ARBA" id="ARBA00023136"/>
    </source>
</evidence>
<dbReference type="Pfam" id="PF00459">
    <property type="entry name" value="Inositol_P"/>
    <property type="match status" value="1"/>
</dbReference>
<reference evidence="6" key="1">
    <citation type="submission" date="2018-05" db="EMBL/GenBank/DDBJ databases">
        <authorList>
            <person name="Lanie J.A."/>
            <person name="Ng W.-L."/>
            <person name="Kazmierczak K.M."/>
            <person name="Andrzejewski T.M."/>
            <person name="Davidsen T.M."/>
            <person name="Wayne K.J."/>
            <person name="Tettelin H."/>
            <person name="Glass J.I."/>
            <person name="Rusch D."/>
            <person name="Podicherti R."/>
            <person name="Tsui H.-C.T."/>
            <person name="Winkler M.E."/>
        </authorList>
    </citation>
    <scope>NUCLEOTIDE SEQUENCE</scope>
</reference>
<dbReference type="GO" id="GO:0000103">
    <property type="term" value="P:sulfate assimilation"/>
    <property type="evidence" value="ECO:0007669"/>
    <property type="project" value="TreeGrafter"/>
</dbReference>
<gene>
    <name evidence="6" type="ORF">METZ01_LOCUS22167</name>
</gene>
<evidence type="ECO:0000256" key="4">
    <source>
        <dbReference type="ARBA" id="ARBA00022801"/>
    </source>
</evidence>
<dbReference type="GO" id="GO:0008441">
    <property type="term" value="F:3'(2'),5'-bisphosphate nucleotidase activity"/>
    <property type="evidence" value="ECO:0007669"/>
    <property type="project" value="InterPro"/>
</dbReference>
<dbReference type="PRINTS" id="PR00377">
    <property type="entry name" value="IMPHPHTASES"/>
</dbReference>
<dbReference type="InterPro" id="IPR050725">
    <property type="entry name" value="CysQ/Inositol_MonoPase"/>
</dbReference>
<evidence type="ECO:0000313" key="6">
    <source>
        <dbReference type="EMBL" id="SUZ69313.1"/>
    </source>
</evidence>
<dbReference type="Gene3D" id="3.30.540.10">
    <property type="entry name" value="Fructose-1,6-Bisphosphatase, subunit A, domain 1"/>
    <property type="match status" value="1"/>
</dbReference>
<sequence>MFMDKEKLLELSDKVSAIALKASQSIMDIYTRKEISLEKKEDGSPLTEADLISHKILVEGLDSLDLNFSILSEEGKSNHKLEDETFWLIDPLDGTKEFLDKNGDFTVNIALIEKGSPLMGIVSAPAKGELFKGILGVGAYKANNSGQTEIKTKALNKELITITVSRSHQTEKDKQVLSSISKNFNEIEIIEAGSSLKLCRVAEGLADIYCRMGPTYQWDIAAGQAVAEAAGGALKTLDGNDFFYTFDSEKKNPEFYCVGDSSFAWKTLFS</sequence>
<dbReference type="PANTHER" id="PTHR43028">
    <property type="entry name" value="3'(2'),5'-BISPHOSPHATE NUCLEOTIDASE 1"/>
    <property type="match status" value="1"/>
</dbReference>
<accession>A0A381PV54</accession>
<evidence type="ECO:0000256" key="3">
    <source>
        <dbReference type="ARBA" id="ARBA00022519"/>
    </source>
</evidence>
<dbReference type="SUPFAM" id="SSF56655">
    <property type="entry name" value="Carbohydrate phosphatase"/>
    <property type="match status" value="1"/>
</dbReference>
<dbReference type="Gene3D" id="3.40.190.80">
    <property type="match status" value="1"/>
</dbReference>
<dbReference type="GO" id="GO:0000287">
    <property type="term" value="F:magnesium ion binding"/>
    <property type="evidence" value="ECO:0007669"/>
    <property type="project" value="InterPro"/>
</dbReference>
<evidence type="ECO:0000256" key="2">
    <source>
        <dbReference type="ARBA" id="ARBA00022475"/>
    </source>
</evidence>
<dbReference type="InterPro" id="IPR020550">
    <property type="entry name" value="Inositol_monophosphatase_CS"/>
</dbReference>
<organism evidence="6">
    <name type="scientific">marine metagenome</name>
    <dbReference type="NCBI Taxonomy" id="408172"/>
    <lineage>
        <taxon>unclassified sequences</taxon>
        <taxon>metagenomes</taxon>
        <taxon>ecological metagenomes</taxon>
    </lineage>
</organism>
<dbReference type="CDD" id="cd01638">
    <property type="entry name" value="CysQ"/>
    <property type="match status" value="1"/>
</dbReference>
<dbReference type="AlphaFoldDB" id="A0A381PV54"/>
<dbReference type="NCBIfam" id="TIGR01331">
    <property type="entry name" value="bisphos_cysQ"/>
    <property type="match status" value="1"/>
</dbReference>
<dbReference type="PROSITE" id="PS00630">
    <property type="entry name" value="IMP_2"/>
    <property type="match status" value="1"/>
</dbReference>
<comment type="similarity">
    <text evidence="1">Belongs to the inositol monophosphatase superfamily. CysQ family.</text>
</comment>
<dbReference type="InterPro" id="IPR006240">
    <property type="entry name" value="CysQ"/>
</dbReference>
<name>A0A381PV54_9ZZZZ</name>
<dbReference type="GO" id="GO:0046854">
    <property type="term" value="P:phosphatidylinositol phosphate biosynthetic process"/>
    <property type="evidence" value="ECO:0007669"/>
    <property type="project" value="InterPro"/>
</dbReference>
<dbReference type="PANTHER" id="PTHR43028:SF5">
    <property type="entry name" value="3'(2'),5'-BISPHOSPHATE NUCLEOTIDASE 1"/>
    <property type="match status" value="1"/>
</dbReference>
<dbReference type="HAMAP" id="MF_02095">
    <property type="entry name" value="CysQ"/>
    <property type="match status" value="1"/>
</dbReference>
<keyword evidence="2" id="KW-1003">Cell membrane</keyword>
<evidence type="ECO:0000256" key="1">
    <source>
        <dbReference type="ARBA" id="ARBA00005289"/>
    </source>
</evidence>
<protein>
    <recommendedName>
        <fullName evidence="7">3'(2'),5'-bisphosphate nucleotidase</fullName>
    </recommendedName>
</protein>
<dbReference type="InterPro" id="IPR000760">
    <property type="entry name" value="Inositol_monophosphatase-like"/>
</dbReference>
<keyword evidence="5" id="KW-0472">Membrane</keyword>
<keyword evidence="4" id="KW-0378">Hydrolase</keyword>
<dbReference type="EMBL" id="UINC01001059">
    <property type="protein sequence ID" value="SUZ69313.1"/>
    <property type="molecule type" value="Genomic_DNA"/>
</dbReference>